<dbReference type="HOGENOM" id="CLU_1099984_0_0_1"/>
<keyword evidence="3" id="KW-1185">Reference proteome</keyword>
<organism evidence="2 3">
    <name type="scientific">Oryza sativa subsp. indica</name>
    <name type="common">Rice</name>
    <dbReference type="NCBI Taxonomy" id="39946"/>
    <lineage>
        <taxon>Eukaryota</taxon>
        <taxon>Viridiplantae</taxon>
        <taxon>Streptophyta</taxon>
        <taxon>Embryophyta</taxon>
        <taxon>Tracheophyta</taxon>
        <taxon>Spermatophyta</taxon>
        <taxon>Magnoliopsida</taxon>
        <taxon>Liliopsida</taxon>
        <taxon>Poales</taxon>
        <taxon>Poaceae</taxon>
        <taxon>BOP clade</taxon>
        <taxon>Oryzoideae</taxon>
        <taxon>Oryzeae</taxon>
        <taxon>Oryzinae</taxon>
        <taxon>Oryza</taxon>
        <taxon>Oryza sativa</taxon>
    </lineage>
</organism>
<dbReference type="InterPro" id="IPR027417">
    <property type="entry name" value="P-loop_NTPase"/>
</dbReference>
<proteinExistence type="predicted"/>
<evidence type="ECO:0000313" key="3">
    <source>
        <dbReference type="Proteomes" id="UP000007015"/>
    </source>
</evidence>
<name>A2ZIY4_ORYSI</name>
<evidence type="ECO:0000256" key="1">
    <source>
        <dbReference type="SAM" id="Phobius"/>
    </source>
</evidence>
<keyword evidence="1" id="KW-0472">Membrane</keyword>
<dbReference type="EMBL" id="CM000137">
    <property type="protein sequence ID" value="EAY82568.1"/>
    <property type="molecule type" value="Genomic_DNA"/>
</dbReference>
<keyword evidence="1" id="KW-0812">Transmembrane</keyword>
<evidence type="ECO:0000313" key="2">
    <source>
        <dbReference type="EMBL" id="EAY82568.1"/>
    </source>
</evidence>
<reference evidence="2 3" key="1">
    <citation type="journal article" date="2005" name="PLoS Biol.">
        <title>The genomes of Oryza sativa: a history of duplications.</title>
        <authorList>
            <person name="Yu J."/>
            <person name="Wang J."/>
            <person name="Lin W."/>
            <person name="Li S."/>
            <person name="Li H."/>
            <person name="Zhou J."/>
            <person name="Ni P."/>
            <person name="Dong W."/>
            <person name="Hu S."/>
            <person name="Zeng C."/>
            <person name="Zhang J."/>
            <person name="Zhang Y."/>
            <person name="Li R."/>
            <person name="Xu Z."/>
            <person name="Li S."/>
            <person name="Li X."/>
            <person name="Zheng H."/>
            <person name="Cong L."/>
            <person name="Lin L."/>
            <person name="Yin J."/>
            <person name="Geng J."/>
            <person name="Li G."/>
            <person name="Shi J."/>
            <person name="Liu J."/>
            <person name="Lv H."/>
            <person name="Li J."/>
            <person name="Wang J."/>
            <person name="Deng Y."/>
            <person name="Ran L."/>
            <person name="Shi X."/>
            <person name="Wang X."/>
            <person name="Wu Q."/>
            <person name="Li C."/>
            <person name="Ren X."/>
            <person name="Wang J."/>
            <person name="Wang X."/>
            <person name="Li D."/>
            <person name="Liu D."/>
            <person name="Zhang X."/>
            <person name="Ji Z."/>
            <person name="Zhao W."/>
            <person name="Sun Y."/>
            <person name="Zhang Z."/>
            <person name="Bao J."/>
            <person name="Han Y."/>
            <person name="Dong L."/>
            <person name="Ji J."/>
            <person name="Chen P."/>
            <person name="Wu S."/>
            <person name="Liu J."/>
            <person name="Xiao Y."/>
            <person name="Bu D."/>
            <person name="Tan J."/>
            <person name="Yang L."/>
            <person name="Ye C."/>
            <person name="Zhang J."/>
            <person name="Xu J."/>
            <person name="Zhou Y."/>
            <person name="Yu Y."/>
            <person name="Zhang B."/>
            <person name="Zhuang S."/>
            <person name="Wei H."/>
            <person name="Liu B."/>
            <person name="Lei M."/>
            <person name="Yu H."/>
            <person name="Li Y."/>
            <person name="Xu H."/>
            <person name="Wei S."/>
            <person name="He X."/>
            <person name="Fang L."/>
            <person name="Zhang Z."/>
            <person name="Zhang Y."/>
            <person name="Huang X."/>
            <person name="Su Z."/>
            <person name="Tong W."/>
            <person name="Li J."/>
            <person name="Tong Z."/>
            <person name="Li S."/>
            <person name="Ye J."/>
            <person name="Wang L."/>
            <person name="Fang L."/>
            <person name="Lei T."/>
            <person name="Chen C."/>
            <person name="Chen H."/>
            <person name="Xu Z."/>
            <person name="Li H."/>
            <person name="Huang H."/>
            <person name="Zhang F."/>
            <person name="Xu H."/>
            <person name="Li N."/>
            <person name="Zhao C."/>
            <person name="Li S."/>
            <person name="Dong L."/>
            <person name="Huang Y."/>
            <person name="Li L."/>
            <person name="Xi Y."/>
            <person name="Qi Q."/>
            <person name="Li W."/>
            <person name="Zhang B."/>
            <person name="Hu W."/>
            <person name="Zhang Y."/>
            <person name="Tian X."/>
            <person name="Jiao Y."/>
            <person name="Liang X."/>
            <person name="Jin J."/>
            <person name="Gao L."/>
            <person name="Zheng W."/>
            <person name="Hao B."/>
            <person name="Liu S."/>
            <person name="Wang W."/>
            <person name="Yuan L."/>
            <person name="Cao M."/>
            <person name="McDermott J."/>
            <person name="Samudrala R."/>
            <person name="Wang J."/>
            <person name="Wong G.K."/>
            <person name="Yang H."/>
        </authorList>
    </citation>
    <scope>NUCLEOTIDE SEQUENCE [LARGE SCALE GENOMIC DNA]</scope>
    <source>
        <strain evidence="3">cv. 93-11</strain>
    </source>
</reference>
<dbReference type="Proteomes" id="UP000007015">
    <property type="component" value="Chromosome 12"/>
</dbReference>
<keyword evidence="1" id="KW-1133">Transmembrane helix</keyword>
<evidence type="ECO:0008006" key="4">
    <source>
        <dbReference type="Google" id="ProtNLM"/>
    </source>
</evidence>
<sequence>MVSAWTIVPGIIVSLIVLVVTKLWDPIAQVYGYPFDAERRVQKLVDEFSKLQDQLGELGILDPKPSSAVLSERGRINVVRHLCAIGRDADLELEEVKDLIAKGEGHLKEAGAAPHPIPIPIPLLPPPAAEFDNGQLAQSILDTAAAGTWGVGIQAMKPHLTSVLDFVREDGGGAPGVLGVWGMGGAGKTTLLKLARDPRVQTLDHIVLAEAGKCCDIAKLQDSIGVASFAQCHQPCYRPVQPSSQQEILAAAG</sequence>
<gene>
    <name evidence="2" type="ORF">OsI_37789</name>
</gene>
<dbReference type="STRING" id="39946.A2ZIY4"/>
<accession>A2ZIY4</accession>
<dbReference type="AlphaFoldDB" id="A2ZIY4"/>
<protein>
    <recommendedName>
        <fullName evidence="4">NB-ARC domain-containing protein</fullName>
    </recommendedName>
</protein>
<dbReference type="Gene3D" id="3.40.50.300">
    <property type="entry name" value="P-loop containing nucleotide triphosphate hydrolases"/>
    <property type="match status" value="1"/>
</dbReference>
<dbReference type="SUPFAM" id="SSF52540">
    <property type="entry name" value="P-loop containing nucleoside triphosphate hydrolases"/>
    <property type="match status" value="1"/>
</dbReference>
<feature type="transmembrane region" description="Helical" evidence="1">
    <location>
        <begin position="6"/>
        <end position="24"/>
    </location>
</feature>
<dbReference type="OMA" id="FAQCHQP"/>
<dbReference type="Gramene" id="BGIOSGA036465-TA">
    <property type="protein sequence ID" value="BGIOSGA036465-PA"/>
    <property type="gene ID" value="BGIOSGA036465"/>
</dbReference>